<accession>A0A672L975</accession>
<comment type="catalytic activity">
    <reaction evidence="18">
        <text>Ca(2+)(in) + ATP + H2O = Ca(2+)(out) + ADP + phosphate + H(+)</text>
        <dbReference type="Rhea" id="RHEA:18105"/>
        <dbReference type="ChEBI" id="CHEBI:15377"/>
        <dbReference type="ChEBI" id="CHEBI:15378"/>
        <dbReference type="ChEBI" id="CHEBI:29108"/>
        <dbReference type="ChEBI" id="CHEBI:30616"/>
        <dbReference type="ChEBI" id="CHEBI:43474"/>
        <dbReference type="ChEBI" id="CHEBI:456216"/>
        <dbReference type="EC" id="7.2.2.10"/>
    </reaction>
    <physiologicalReaction direction="left-to-right" evidence="18">
        <dbReference type="Rhea" id="RHEA:18106"/>
    </physiologicalReaction>
</comment>
<dbReference type="Gene3D" id="2.70.150.10">
    <property type="entry name" value="Calcium-transporting ATPase, cytoplasmic transduction domain A"/>
    <property type="match status" value="1"/>
</dbReference>
<dbReference type="InterPro" id="IPR006068">
    <property type="entry name" value="ATPase_P-typ_cation-transptr_C"/>
</dbReference>
<dbReference type="InterPro" id="IPR004014">
    <property type="entry name" value="ATPase_P-typ_cation-transptr_N"/>
</dbReference>
<dbReference type="Pfam" id="PF00122">
    <property type="entry name" value="E1-E2_ATPase"/>
    <property type="match status" value="1"/>
</dbReference>
<dbReference type="InterPro" id="IPR023214">
    <property type="entry name" value="HAD_sf"/>
</dbReference>
<dbReference type="Proteomes" id="UP000472262">
    <property type="component" value="Unassembled WGS sequence"/>
</dbReference>
<dbReference type="Ensembl" id="ENSSGRT00000022572.1">
    <property type="protein sequence ID" value="ENSSGRP00000020909.1"/>
    <property type="gene ID" value="ENSSGRG00000012298.1"/>
</dbReference>
<dbReference type="InterPro" id="IPR008250">
    <property type="entry name" value="ATPase_P-typ_transduc_dom_A_sf"/>
</dbReference>
<evidence type="ECO:0000256" key="4">
    <source>
        <dbReference type="ARBA" id="ARBA00005675"/>
    </source>
</evidence>
<evidence type="ECO:0000256" key="17">
    <source>
        <dbReference type="ARBA" id="ARBA00023136"/>
    </source>
</evidence>
<keyword evidence="9 19" id="KW-0547">Nucleotide-binding</keyword>
<dbReference type="SUPFAM" id="SSF81665">
    <property type="entry name" value="Calcium ATPase, transmembrane domain M"/>
    <property type="match status" value="1"/>
</dbReference>
<dbReference type="FunFam" id="3.40.50.1000:FF:000005">
    <property type="entry name" value="Calcium-transporting ATPase 1"/>
    <property type="match status" value="1"/>
</dbReference>
<feature type="transmembrane region" description="Helical" evidence="19">
    <location>
        <begin position="60"/>
        <end position="78"/>
    </location>
</feature>
<comment type="subcellular location">
    <subcellularLocation>
        <location evidence="3">Endoplasmic reticulum membrane</location>
        <topology evidence="3">Multi-pass membrane protein</topology>
    </subcellularLocation>
    <subcellularLocation>
        <location evidence="19">Membrane</location>
        <topology evidence="19">Multi-pass membrane protein</topology>
    </subcellularLocation>
    <subcellularLocation>
        <location evidence="2">Sarcoplasmic reticulum membrane</location>
        <topology evidence="2">Multi-pass membrane protein</topology>
    </subcellularLocation>
</comment>
<dbReference type="GO" id="GO:0033017">
    <property type="term" value="C:sarcoplasmic reticulum membrane"/>
    <property type="evidence" value="ECO:0007669"/>
    <property type="project" value="UniProtKB-SubCell"/>
</dbReference>
<organism evidence="21 22">
    <name type="scientific">Sinocyclocheilus grahami</name>
    <name type="common">Dianchi golden-line fish</name>
    <name type="synonym">Barbus grahami</name>
    <dbReference type="NCBI Taxonomy" id="75366"/>
    <lineage>
        <taxon>Eukaryota</taxon>
        <taxon>Metazoa</taxon>
        <taxon>Chordata</taxon>
        <taxon>Craniata</taxon>
        <taxon>Vertebrata</taxon>
        <taxon>Euteleostomi</taxon>
        <taxon>Actinopterygii</taxon>
        <taxon>Neopterygii</taxon>
        <taxon>Teleostei</taxon>
        <taxon>Ostariophysi</taxon>
        <taxon>Cypriniformes</taxon>
        <taxon>Cyprinidae</taxon>
        <taxon>Cyprininae</taxon>
        <taxon>Sinocyclocheilus</taxon>
    </lineage>
</organism>
<sequence>MENAHTKSASEVLANFGVNENTGLTLEQVKINSERYGPNELPAEEGKSLWDLVVEQFEDLLVRILLLAACVSFVLALFEEGEESTTAFVEPIVILLILVANAVIGVWQERNAENAIEALKEYEPEMGKVYRMNRTAVQMIKARDIVPGDIVEVSVGDKVPADIRITSIKSTTLRVDQSILTGESVSVIKHTDPVPDPRAVNQDKKNMLFSGTNIAAGRAIGVIISTGVSTEIGKIRNQMASTEQEKTPLQQKLDEFGQQLSKVISLICIAVWVINISHFADPVHGGSWIRGAIYYFKIAVALAVAAIPEGLPAVITTCLALGTRRMAKKNAIVRSLPSVETLGCTSVICSDKTGTLTTNQMSVCRMFVLNKADDTSCSLHEFTITGSTYAPEGQVLKADKPVQCGEYDGLVELATICSLCNDSSLDYNEAKGVYEKVGEATETALTTLVEKMNVFKTDLSGLSKVDRASACNLVRRKRLMQKKFTLEFSRDRKSMSVYCTPSGSNSQSKMFIKGAPEGVIDRCQFVRVGKDRVPLTMAVKEELMSTIRDWGAGRDTLRCLALATRDSPPPEDKMDLENSAKFSEYESNLTFIGCVGMLDPPRKEVIGSVKLCSKAGIRVIMITGDNKGTAVAICRRIGIFDEDEDVEGRAYTGREFDDLTPEAQREAVKRARCFARVEPAHKSKIVAYLQSFDEITAMTGDGVNDAPALKKAEIGIAMGSGTAVAKSASEMVLSDDNFSTIVAAVEEGRAIYNNMKQFIRYLISSNVGEVVCIFLTAILGLPEALIPVQLLWVNLVTDGLPATALGFNPPDLDIMDKPPRNPKEPLISGWLFFRYLAIGGYVGLGTVGAATWWYLFDEDGPQVSFYQLRHFMQCTEENPMFQGIDCEVFESRYPTTMALSVLVTIEMFNSLNSLSENQSLLRMPPWVNIWLLGAIILSLSLHFLILYVEPLPLIFQVTPLHYSQWIIVLKISIPVILLDEALKYMSRHHLEGTTCLRERVSLFMSGIFFNYSLSNSNLPSLFWSSFPGGTI</sequence>
<evidence type="ECO:0000256" key="19">
    <source>
        <dbReference type="RuleBase" id="RU361146"/>
    </source>
</evidence>
<dbReference type="Pfam" id="PF00689">
    <property type="entry name" value="Cation_ATPase_C"/>
    <property type="match status" value="1"/>
</dbReference>
<evidence type="ECO:0000256" key="3">
    <source>
        <dbReference type="ARBA" id="ARBA00004477"/>
    </source>
</evidence>
<evidence type="ECO:0000256" key="11">
    <source>
        <dbReference type="ARBA" id="ARBA00022840"/>
    </source>
</evidence>
<dbReference type="Gene3D" id="3.40.1110.10">
    <property type="entry name" value="Calcium-transporting ATPase, cytoplasmic domain N"/>
    <property type="match status" value="1"/>
</dbReference>
<dbReference type="InterPro" id="IPR023299">
    <property type="entry name" value="ATPase_P-typ_cyto_dom_N"/>
</dbReference>
<dbReference type="EC" id="7.2.2.10" evidence="19"/>
<name>A0A672L975_SINGR</name>
<comment type="similarity">
    <text evidence="4 19">Belongs to the cation transport ATPase (P-type) (TC 3.A.3) family. Type IIA subfamily.</text>
</comment>
<dbReference type="SUPFAM" id="SSF81653">
    <property type="entry name" value="Calcium ATPase, transduction domain A"/>
    <property type="match status" value="1"/>
</dbReference>
<dbReference type="InterPro" id="IPR023298">
    <property type="entry name" value="ATPase_P-typ_TM_dom_sf"/>
</dbReference>
<keyword evidence="6" id="KW-0597">Phosphoprotein</keyword>
<dbReference type="GO" id="GO:0005524">
    <property type="term" value="F:ATP binding"/>
    <property type="evidence" value="ECO:0007669"/>
    <property type="project" value="UniProtKB-KW"/>
</dbReference>
<comment type="function">
    <text evidence="19">Catalyzes the hydrolysis of ATP coupled with the transport of calcium.</text>
</comment>
<dbReference type="SUPFAM" id="SSF81660">
    <property type="entry name" value="Metal cation-transporting ATPase, ATP-binding domain N"/>
    <property type="match status" value="1"/>
</dbReference>
<evidence type="ECO:0000256" key="14">
    <source>
        <dbReference type="ARBA" id="ARBA00022967"/>
    </source>
</evidence>
<dbReference type="InterPro" id="IPR005782">
    <property type="entry name" value="P-type_ATPase_IIA"/>
</dbReference>
<dbReference type="NCBIfam" id="TIGR01494">
    <property type="entry name" value="ATPase_P-type"/>
    <property type="match status" value="2"/>
</dbReference>
<dbReference type="AlphaFoldDB" id="A0A672L975"/>
<keyword evidence="16 19" id="KW-0406">Ion transport</keyword>
<keyword evidence="8 19" id="KW-0812">Transmembrane</keyword>
<evidence type="ECO:0000256" key="15">
    <source>
        <dbReference type="ARBA" id="ARBA00022989"/>
    </source>
</evidence>
<dbReference type="FunFam" id="3.40.1110.10:FF:000003">
    <property type="entry name" value="Calcium-transporting ATPase"/>
    <property type="match status" value="1"/>
</dbReference>
<dbReference type="SMART" id="SM00831">
    <property type="entry name" value="Cation_ATPase_N"/>
    <property type="match status" value="1"/>
</dbReference>
<feature type="transmembrane region" description="Helical" evidence="19">
    <location>
        <begin position="260"/>
        <end position="280"/>
    </location>
</feature>
<dbReference type="InterPro" id="IPR018303">
    <property type="entry name" value="ATPase_P-typ_P_site"/>
</dbReference>
<dbReference type="SFLD" id="SFLDG00002">
    <property type="entry name" value="C1.7:_P-type_atpase_like"/>
    <property type="match status" value="1"/>
</dbReference>
<evidence type="ECO:0000256" key="2">
    <source>
        <dbReference type="ARBA" id="ARBA00004326"/>
    </source>
</evidence>
<feature type="transmembrane region" description="Helical" evidence="19">
    <location>
        <begin position="84"/>
        <end position="107"/>
    </location>
</feature>
<evidence type="ECO:0000256" key="13">
    <source>
        <dbReference type="ARBA" id="ARBA00022951"/>
    </source>
</evidence>
<keyword evidence="22" id="KW-1185">Reference proteome</keyword>
<evidence type="ECO:0000256" key="5">
    <source>
        <dbReference type="ARBA" id="ARBA00022448"/>
    </source>
</evidence>
<dbReference type="Pfam" id="PF00690">
    <property type="entry name" value="Cation_ATPase_N"/>
    <property type="match status" value="1"/>
</dbReference>
<keyword evidence="14" id="KW-1278">Translocase</keyword>
<keyword evidence="13" id="KW-0703">Sarcoplasmic reticulum</keyword>
<dbReference type="InterPro" id="IPR001757">
    <property type="entry name" value="P_typ_ATPase"/>
</dbReference>
<evidence type="ECO:0000259" key="20">
    <source>
        <dbReference type="SMART" id="SM00831"/>
    </source>
</evidence>
<feature type="domain" description="Cation-transporting P-type ATPase N-terminal" evidence="20">
    <location>
        <begin position="3"/>
        <end position="77"/>
    </location>
</feature>
<dbReference type="PRINTS" id="PR00120">
    <property type="entry name" value="HATPASE"/>
</dbReference>
<keyword evidence="5 19" id="KW-0813">Transport</keyword>
<feature type="transmembrane region" description="Helical" evidence="19">
    <location>
        <begin position="960"/>
        <end position="978"/>
    </location>
</feature>
<reference evidence="21" key="1">
    <citation type="submission" date="2025-08" db="UniProtKB">
        <authorList>
            <consortium name="Ensembl"/>
        </authorList>
    </citation>
    <scope>IDENTIFICATION</scope>
</reference>
<protein>
    <recommendedName>
        <fullName evidence="19">Calcium-transporting ATPase</fullName>
        <ecNumber evidence="19">7.2.2.10</ecNumber>
    </recommendedName>
</protein>
<feature type="transmembrane region" description="Helical" evidence="19">
    <location>
        <begin position="831"/>
        <end position="855"/>
    </location>
</feature>
<dbReference type="Pfam" id="PF13246">
    <property type="entry name" value="Cation_ATPase"/>
    <property type="match status" value="1"/>
</dbReference>
<dbReference type="SFLD" id="SFLDF00027">
    <property type="entry name" value="p-type_atpase"/>
    <property type="match status" value="1"/>
</dbReference>
<dbReference type="Gene3D" id="3.40.50.1000">
    <property type="entry name" value="HAD superfamily/HAD-like"/>
    <property type="match status" value="1"/>
</dbReference>
<keyword evidence="17 19" id="KW-0472">Membrane</keyword>
<dbReference type="PANTHER" id="PTHR42861">
    <property type="entry name" value="CALCIUM-TRANSPORTING ATPASE"/>
    <property type="match status" value="1"/>
</dbReference>
<keyword evidence="15 19" id="KW-1133">Transmembrane helix</keyword>
<proteinExistence type="inferred from homology"/>
<feature type="transmembrane region" description="Helical" evidence="19">
    <location>
        <begin position="926"/>
        <end position="948"/>
    </location>
</feature>
<evidence type="ECO:0000313" key="22">
    <source>
        <dbReference type="Proteomes" id="UP000472262"/>
    </source>
</evidence>
<keyword evidence="10 19" id="KW-0106">Calcium</keyword>
<dbReference type="SFLD" id="SFLDS00003">
    <property type="entry name" value="Haloacid_Dehalogenase"/>
    <property type="match status" value="1"/>
</dbReference>
<dbReference type="InterPro" id="IPR059000">
    <property type="entry name" value="ATPase_P-type_domA"/>
</dbReference>
<keyword evidence="7 19" id="KW-0109">Calcium transport</keyword>
<comment type="cofactor">
    <cofactor evidence="1">
        <name>Mg(2+)</name>
        <dbReference type="ChEBI" id="CHEBI:18420"/>
    </cofactor>
</comment>
<comment type="caution">
    <text evidence="19">Lacks conserved residue(s) required for the propagation of feature annotation.</text>
</comment>
<dbReference type="FunFam" id="2.70.150.10:FF:000160">
    <property type="entry name" value="Sarcoplasmic/endoplasmic reticulum calcium ATPase 1"/>
    <property type="match status" value="1"/>
</dbReference>
<dbReference type="InterPro" id="IPR044492">
    <property type="entry name" value="P_typ_ATPase_HD_dom"/>
</dbReference>
<feature type="transmembrane region" description="Helical" evidence="19">
    <location>
        <begin position="292"/>
        <end position="321"/>
    </location>
</feature>
<dbReference type="SUPFAM" id="SSF56784">
    <property type="entry name" value="HAD-like"/>
    <property type="match status" value="1"/>
</dbReference>
<keyword evidence="11 19" id="KW-0067">ATP-binding</keyword>
<evidence type="ECO:0000256" key="8">
    <source>
        <dbReference type="ARBA" id="ARBA00022692"/>
    </source>
</evidence>
<dbReference type="NCBIfam" id="TIGR01116">
    <property type="entry name" value="ATPase-IIA1_Ca"/>
    <property type="match status" value="1"/>
</dbReference>
<dbReference type="PROSITE" id="PS00154">
    <property type="entry name" value="ATPASE_E1_E2"/>
    <property type="match status" value="1"/>
</dbReference>
<evidence type="ECO:0000256" key="6">
    <source>
        <dbReference type="ARBA" id="ARBA00022553"/>
    </source>
</evidence>
<dbReference type="Gene3D" id="1.20.1110.10">
    <property type="entry name" value="Calcium-transporting ATPase, transmembrane domain"/>
    <property type="match status" value="1"/>
</dbReference>
<keyword evidence="12" id="KW-0460">Magnesium</keyword>
<dbReference type="InterPro" id="IPR036412">
    <property type="entry name" value="HAD-like_sf"/>
</dbReference>
<feature type="transmembrane region" description="Helical" evidence="19">
    <location>
        <begin position="758"/>
        <end position="779"/>
    </location>
</feature>
<evidence type="ECO:0000256" key="16">
    <source>
        <dbReference type="ARBA" id="ARBA00023065"/>
    </source>
</evidence>
<evidence type="ECO:0000256" key="18">
    <source>
        <dbReference type="ARBA" id="ARBA00047282"/>
    </source>
</evidence>
<dbReference type="CDD" id="cd02083">
    <property type="entry name" value="P-type_ATPase_SERCA"/>
    <property type="match status" value="1"/>
</dbReference>
<reference evidence="21" key="2">
    <citation type="submission" date="2025-09" db="UniProtKB">
        <authorList>
            <consortium name="Ensembl"/>
        </authorList>
    </citation>
    <scope>IDENTIFICATION</scope>
</reference>
<evidence type="ECO:0000256" key="1">
    <source>
        <dbReference type="ARBA" id="ARBA00001946"/>
    </source>
</evidence>
<gene>
    <name evidence="21" type="primary">LOC107587360</name>
</gene>
<dbReference type="Pfam" id="PF08282">
    <property type="entry name" value="Hydrolase_3"/>
    <property type="match status" value="1"/>
</dbReference>
<evidence type="ECO:0000256" key="9">
    <source>
        <dbReference type="ARBA" id="ARBA00022741"/>
    </source>
</evidence>
<evidence type="ECO:0000256" key="10">
    <source>
        <dbReference type="ARBA" id="ARBA00022837"/>
    </source>
</evidence>
<evidence type="ECO:0000313" key="21">
    <source>
        <dbReference type="Ensembl" id="ENSSGRP00000020909.1"/>
    </source>
</evidence>
<dbReference type="FunFam" id="1.20.1110.10:FF:000065">
    <property type="entry name" value="Sarcoplasmic/endoplasmic reticulum calcium ATPase 1"/>
    <property type="match status" value="3"/>
</dbReference>
<dbReference type="GO" id="GO:0016887">
    <property type="term" value="F:ATP hydrolysis activity"/>
    <property type="evidence" value="ECO:0007669"/>
    <property type="project" value="InterPro"/>
</dbReference>
<dbReference type="PRINTS" id="PR00119">
    <property type="entry name" value="CATATPASE"/>
</dbReference>
<dbReference type="GO" id="GO:0005388">
    <property type="term" value="F:P-type calcium transporter activity"/>
    <property type="evidence" value="ECO:0007669"/>
    <property type="project" value="UniProtKB-EC"/>
</dbReference>
<evidence type="ECO:0000256" key="12">
    <source>
        <dbReference type="ARBA" id="ARBA00022842"/>
    </source>
</evidence>
<evidence type="ECO:0000256" key="7">
    <source>
        <dbReference type="ARBA" id="ARBA00022568"/>
    </source>
</evidence>